<dbReference type="STRING" id="103827.A0A0N5CTY1"/>
<dbReference type="WBParaSite" id="TCLT_0000369301-mRNA-1">
    <property type="protein sequence ID" value="TCLT_0000369301-mRNA-1"/>
    <property type="gene ID" value="TCLT_0000369301"/>
</dbReference>
<dbReference type="OrthoDB" id="448051at2759"/>
<dbReference type="Proteomes" id="UP000276776">
    <property type="component" value="Unassembled WGS sequence"/>
</dbReference>
<sequence>MAVLKKIFTVTPLYNEHAIFCTVSHLNHVPIPHGFSSGCTYSCSDRYTLADQIQHKLDFCLQYLTSKVKIILVGHSIGSILPDLLKQGFNIVRCIALFPTIENMADSPNGRLYSPWIE</sequence>
<name>A0A0N5CTY1_THECL</name>
<dbReference type="PANTHER" id="PTHR13390">
    <property type="entry name" value="LIPASE"/>
    <property type="match status" value="1"/>
</dbReference>
<organism evidence="4">
    <name type="scientific">Thelazia callipaeda</name>
    <name type="common">Oriental eyeworm</name>
    <name type="synonym">Parasitic nematode</name>
    <dbReference type="NCBI Taxonomy" id="103827"/>
    <lineage>
        <taxon>Eukaryota</taxon>
        <taxon>Metazoa</taxon>
        <taxon>Ecdysozoa</taxon>
        <taxon>Nematoda</taxon>
        <taxon>Chromadorea</taxon>
        <taxon>Rhabditida</taxon>
        <taxon>Spirurina</taxon>
        <taxon>Spiruromorpha</taxon>
        <taxon>Thelazioidea</taxon>
        <taxon>Thelaziidae</taxon>
        <taxon>Thelazia</taxon>
    </lineage>
</organism>
<dbReference type="GO" id="GO:0019915">
    <property type="term" value="P:lipid storage"/>
    <property type="evidence" value="ECO:0007669"/>
    <property type="project" value="InterPro"/>
</dbReference>
<evidence type="ECO:0000256" key="1">
    <source>
        <dbReference type="ARBA" id="ARBA00022801"/>
    </source>
</evidence>
<reference evidence="2 3" key="2">
    <citation type="submission" date="2018-11" db="EMBL/GenBank/DDBJ databases">
        <authorList>
            <consortium name="Pathogen Informatics"/>
        </authorList>
    </citation>
    <scope>NUCLEOTIDE SEQUENCE [LARGE SCALE GENOMIC DNA]</scope>
</reference>
<dbReference type="InterPro" id="IPR019363">
    <property type="entry name" value="LDAH"/>
</dbReference>
<dbReference type="GO" id="GO:0016298">
    <property type="term" value="F:lipase activity"/>
    <property type="evidence" value="ECO:0007669"/>
    <property type="project" value="InterPro"/>
</dbReference>
<accession>A0A0N5CTY1</accession>
<dbReference type="Pfam" id="PF10230">
    <property type="entry name" value="LIDHydrolase"/>
    <property type="match status" value="1"/>
</dbReference>
<reference evidence="4" key="1">
    <citation type="submission" date="2017-02" db="UniProtKB">
        <authorList>
            <consortium name="WormBaseParasite"/>
        </authorList>
    </citation>
    <scope>IDENTIFICATION</scope>
</reference>
<gene>
    <name evidence="2" type="ORF">TCLT_LOCUS3683</name>
</gene>
<keyword evidence="1" id="KW-0378">Hydrolase</keyword>
<evidence type="ECO:0000313" key="4">
    <source>
        <dbReference type="WBParaSite" id="TCLT_0000369301-mRNA-1"/>
    </source>
</evidence>
<dbReference type="EMBL" id="UYYF01002254">
    <property type="protein sequence ID" value="VDN00365.1"/>
    <property type="molecule type" value="Genomic_DNA"/>
</dbReference>
<protein>
    <submittedName>
        <fullName evidence="4">Lipid droplet-associated hydrolase</fullName>
    </submittedName>
</protein>
<dbReference type="PANTHER" id="PTHR13390:SF0">
    <property type="entry name" value="LIPID DROPLET-ASSOCIATED HYDROLASE"/>
    <property type="match status" value="1"/>
</dbReference>
<keyword evidence="3" id="KW-1185">Reference proteome</keyword>
<evidence type="ECO:0000313" key="2">
    <source>
        <dbReference type="EMBL" id="VDN00365.1"/>
    </source>
</evidence>
<proteinExistence type="predicted"/>
<dbReference type="AlphaFoldDB" id="A0A0N5CTY1"/>
<evidence type="ECO:0000313" key="3">
    <source>
        <dbReference type="Proteomes" id="UP000276776"/>
    </source>
</evidence>
<dbReference type="GO" id="GO:0005811">
    <property type="term" value="C:lipid droplet"/>
    <property type="evidence" value="ECO:0007669"/>
    <property type="project" value="InterPro"/>
</dbReference>